<protein>
    <submittedName>
        <fullName evidence="3">Uncharacterized protein LOC104238043</fullName>
    </submittedName>
</protein>
<proteinExistence type="predicted"/>
<accession>A0A1U7XLW8</accession>
<dbReference type="Pfam" id="PF24626">
    <property type="entry name" value="SH3_Tf2-1"/>
    <property type="match status" value="1"/>
</dbReference>
<sequence>MAPTKLKELKEQLHELLDRRIIRPSVPPLGAPILFVKKKDGSMILSIYYRKLNKGEAQVAFEDCASYSEEEEVDLNLRHQIWFEFLKDYDITILYHPGKANMVEDTLSRKAESMGSLAFITMKQPLAMDIHALANRLRLDIPEWKLEHITMDFVERLCTLQSRQMSYANKKARDVAFMGGGGGEKVLLRVSYMTGVMIFGKKGKLTPMFIGPFEVLETVSKVAYTLAFPPNLLRFHLVFHVSILWKNHEDKLHVLDFSTVHLDENPAYEDESVTILDRQVRKLKSKDFE</sequence>
<keyword evidence="2" id="KW-1185">Reference proteome</keyword>
<evidence type="ECO:0000313" key="3">
    <source>
        <dbReference type="RefSeq" id="XP_009790611.1"/>
    </source>
</evidence>
<dbReference type="InterPro" id="IPR043502">
    <property type="entry name" value="DNA/RNA_pol_sf"/>
</dbReference>
<dbReference type="AlphaFoldDB" id="A0A1U7XLW8"/>
<evidence type="ECO:0000313" key="2">
    <source>
        <dbReference type="Proteomes" id="UP000189701"/>
    </source>
</evidence>
<dbReference type="InterPro" id="IPR056924">
    <property type="entry name" value="SH3_Tf2-1"/>
</dbReference>
<evidence type="ECO:0000259" key="1">
    <source>
        <dbReference type="Pfam" id="PF24626"/>
    </source>
</evidence>
<dbReference type="PANTHER" id="PTHR46148">
    <property type="entry name" value="CHROMO DOMAIN-CONTAINING PROTEIN"/>
    <property type="match status" value="1"/>
</dbReference>
<gene>
    <name evidence="3" type="primary">LOC104238043</name>
</gene>
<organism evidence="2 3">
    <name type="scientific">Nicotiana sylvestris</name>
    <name type="common">Wood tobacco</name>
    <name type="synonym">South American tobacco</name>
    <dbReference type="NCBI Taxonomy" id="4096"/>
    <lineage>
        <taxon>Eukaryota</taxon>
        <taxon>Viridiplantae</taxon>
        <taxon>Streptophyta</taxon>
        <taxon>Embryophyta</taxon>
        <taxon>Tracheophyta</taxon>
        <taxon>Spermatophyta</taxon>
        <taxon>Magnoliopsida</taxon>
        <taxon>eudicotyledons</taxon>
        <taxon>Gunneridae</taxon>
        <taxon>Pentapetalae</taxon>
        <taxon>asterids</taxon>
        <taxon>lamiids</taxon>
        <taxon>Solanales</taxon>
        <taxon>Solanaceae</taxon>
        <taxon>Nicotianoideae</taxon>
        <taxon>Nicotianeae</taxon>
        <taxon>Nicotiana</taxon>
    </lineage>
</organism>
<dbReference type="eggNOG" id="KOG0017">
    <property type="taxonomic scope" value="Eukaryota"/>
</dbReference>
<name>A0A1U7XLW8_NICSY</name>
<feature type="domain" description="Tf2-1-like SH3-like" evidence="1">
    <location>
        <begin position="183"/>
        <end position="246"/>
    </location>
</feature>
<dbReference type="SUPFAM" id="SSF56672">
    <property type="entry name" value="DNA/RNA polymerases"/>
    <property type="match status" value="1"/>
</dbReference>
<dbReference type="RefSeq" id="XP_009790611.1">
    <property type="nucleotide sequence ID" value="XM_009792309.1"/>
</dbReference>
<dbReference type="STRING" id="4096.A0A1U7XLW8"/>
<dbReference type="PANTHER" id="PTHR46148:SF60">
    <property type="entry name" value="CHROMO DOMAIN-CONTAINING PROTEIN"/>
    <property type="match status" value="1"/>
</dbReference>
<reference evidence="3" key="2">
    <citation type="submission" date="2025-08" db="UniProtKB">
        <authorList>
            <consortium name="RefSeq"/>
        </authorList>
    </citation>
    <scope>IDENTIFICATION</scope>
    <source>
        <tissue evidence="3">Leaf</tissue>
    </source>
</reference>
<dbReference type="Gene3D" id="3.10.10.10">
    <property type="entry name" value="HIV Type 1 Reverse Transcriptase, subunit A, domain 1"/>
    <property type="match status" value="1"/>
</dbReference>
<dbReference type="Proteomes" id="UP000189701">
    <property type="component" value="Unplaced"/>
</dbReference>
<reference evidence="2" key="1">
    <citation type="journal article" date="2013" name="Genome Biol.">
        <title>Reference genomes and transcriptomes of Nicotiana sylvestris and Nicotiana tomentosiformis.</title>
        <authorList>
            <person name="Sierro N."/>
            <person name="Battey J.N."/>
            <person name="Ouadi S."/>
            <person name="Bovet L."/>
            <person name="Goepfert S."/>
            <person name="Bakaher N."/>
            <person name="Peitsch M.C."/>
            <person name="Ivanov N.V."/>
        </authorList>
    </citation>
    <scope>NUCLEOTIDE SEQUENCE [LARGE SCALE GENOMIC DNA]</scope>
</reference>